<feature type="compositionally biased region" description="Basic and acidic residues" evidence="2">
    <location>
        <begin position="308"/>
        <end position="325"/>
    </location>
</feature>
<reference evidence="4" key="2">
    <citation type="submission" date="2025-08" db="UniProtKB">
        <authorList>
            <consortium name="Ensembl"/>
        </authorList>
    </citation>
    <scope>IDENTIFICATION</scope>
</reference>
<dbReference type="Pfam" id="PF00076">
    <property type="entry name" value="RRM_1"/>
    <property type="match status" value="1"/>
</dbReference>
<feature type="domain" description="RRM" evidence="3">
    <location>
        <begin position="419"/>
        <end position="488"/>
    </location>
</feature>
<name>A0A8C4XAE7_ERPCA</name>
<keyword evidence="1" id="KW-0694">RNA-binding</keyword>
<sequence>MSYWNKSVDRVQREIYDGFNARSNTYSSRPSISPPSRPRPQRFDHQSAPGFNRRDAQTSYSEDSSPHTSDYTSFTGLPRANESRFAVESHDHSVQDRTVANAMDILNSFGLSAEDLNALARVPEDLLNVDSLPELIMELRSHRTEAEHASPSPRNDRPYRVSQDTWEETNRNRTRDPNSTTSSYGRVIDYKYGRGKEEYTRSRVRHDFEATMEEGSNHYYPKYSRDYYSPECEWTDPGSDRERSYVEEPSYQAGQRYDEEDPGHPTLDRWQKPQHVRSTNSVSGNKGSPYEEEFMEYSHARPHHNWRTEDIYTRDDRPHARDNRPLESAMTTSKVIEINGLIKAKDLQKDLEKLAAPFGTINKCAVFRKRDRAFLEMSTQDEATAMINYYKYKKPSIRGQVVQLSLLQGKDSIQEFFDSMLYIRDLPPQGYSNSDLWNLVRRAGLVDCQIYQRNKNEAFVEVKNSAEAEKLIKFYRSNIFWSEAKRLI</sequence>
<keyword evidence="5" id="KW-1185">Reference proteome</keyword>
<dbReference type="Ensembl" id="ENSECRT00000017732.1">
    <property type="protein sequence ID" value="ENSECRP00000017393.1"/>
    <property type="gene ID" value="ENSECRG00000011603.1"/>
</dbReference>
<protein>
    <submittedName>
        <fullName evidence="4">Matrin-3-like</fullName>
    </submittedName>
</protein>
<reference evidence="4" key="3">
    <citation type="submission" date="2025-09" db="UniProtKB">
        <authorList>
            <consortium name="Ensembl"/>
        </authorList>
    </citation>
    <scope>IDENTIFICATION</scope>
</reference>
<feature type="compositionally biased region" description="Basic and acidic residues" evidence="2">
    <location>
        <begin position="143"/>
        <end position="159"/>
    </location>
</feature>
<dbReference type="Gene3D" id="3.30.70.330">
    <property type="match status" value="2"/>
</dbReference>
<dbReference type="PANTHER" id="PTHR15592">
    <property type="entry name" value="MATRIN 3/NUCLEAR PROTEIN 220-RELATED"/>
    <property type="match status" value="1"/>
</dbReference>
<feature type="region of interest" description="Disordered" evidence="2">
    <location>
        <begin position="18"/>
        <end position="76"/>
    </location>
</feature>
<dbReference type="Proteomes" id="UP000694620">
    <property type="component" value="Chromosome 11"/>
</dbReference>
<feature type="compositionally biased region" description="Basic and acidic residues" evidence="2">
    <location>
        <begin position="262"/>
        <end position="271"/>
    </location>
</feature>
<dbReference type="InterPro" id="IPR035979">
    <property type="entry name" value="RBD_domain_sf"/>
</dbReference>
<feature type="region of interest" description="Disordered" evidence="2">
    <location>
        <begin position="255"/>
        <end position="289"/>
    </location>
</feature>
<evidence type="ECO:0000256" key="1">
    <source>
        <dbReference type="PROSITE-ProRule" id="PRU00176"/>
    </source>
</evidence>
<dbReference type="SUPFAM" id="SSF54928">
    <property type="entry name" value="RNA-binding domain, RBD"/>
    <property type="match status" value="2"/>
</dbReference>
<feature type="compositionally biased region" description="Polar residues" evidence="2">
    <location>
        <begin position="57"/>
        <end position="75"/>
    </location>
</feature>
<dbReference type="PROSITE" id="PS50102">
    <property type="entry name" value="RRM"/>
    <property type="match status" value="2"/>
</dbReference>
<dbReference type="GO" id="GO:0003723">
    <property type="term" value="F:RNA binding"/>
    <property type="evidence" value="ECO:0007669"/>
    <property type="project" value="UniProtKB-UniRule"/>
</dbReference>
<dbReference type="SMART" id="SM00360">
    <property type="entry name" value="RRM"/>
    <property type="match status" value="2"/>
</dbReference>
<feature type="region of interest" description="Disordered" evidence="2">
    <location>
        <begin position="308"/>
        <end position="327"/>
    </location>
</feature>
<evidence type="ECO:0000313" key="4">
    <source>
        <dbReference type="Ensembl" id="ENSECRP00000017393.1"/>
    </source>
</evidence>
<dbReference type="InterPro" id="IPR000504">
    <property type="entry name" value="RRM_dom"/>
</dbReference>
<accession>A0A8C4XAE7</accession>
<organism evidence="4 5">
    <name type="scientific">Erpetoichthys calabaricus</name>
    <name type="common">Rope fish</name>
    <name type="synonym">Calamoichthys calabaricus</name>
    <dbReference type="NCBI Taxonomy" id="27687"/>
    <lineage>
        <taxon>Eukaryota</taxon>
        <taxon>Metazoa</taxon>
        <taxon>Chordata</taxon>
        <taxon>Craniata</taxon>
        <taxon>Vertebrata</taxon>
        <taxon>Euteleostomi</taxon>
        <taxon>Actinopterygii</taxon>
        <taxon>Polypteriformes</taxon>
        <taxon>Polypteridae</taxon>
        <taxon>Erpetoichthys</taxon>
    </lineage>
</organism>
<dbReference type="AlphaFoldDB" id="A0A8C4XAE7"/>
<evidence type="ECO:0000256" key="2">
    <source>
        <dbReference type="SAM" id="MobiDB-lite"/>
    </source>
</evidence>
<evidence type="ECO:0000313" key="5">
    <source>
        <dbReference type="Proteomes" id="UP000694620"/>
    </source>
</evidence>
<dbReference type="InterPro" id="IPR012677">
    <property type="entry name" value="Nucleotide-bd_a/b_plait_sf"/>
</dbReference>
<evidence type="ECO:0000259" key="3">
    <source>
        <dbReference type="PROSITE" id="PS50102"/>
    </source>
</evidence>
<proteinExistence type="predicted"/>
<feature type="region of interest" description="Disordered" evidence="2">
    <location>
        <begin position="143"/>
        <end position="186"/>
    </location>
</feature>
<reference evidence="4" key="1">
    <citation type="submission" date="2021-06" db="EMBL/GenBank/DDBJ databases">
        <authorList>
            <consortium name="Wellcome Sanger Institute Data Sharing"/>
        </authorList>
    </citation>
    <scope>NUCLEOTIDE SEQUENCE [LARGE SCALE GENOMIC DNA]</scope>
</reference>
<feature type="domain" description="RRM" evidence="3">
    <location>
        <begin position="334"/>
        <end position="409"/>
    </location>
</feature>
<feature type="compositionally biased region" description="Polar residues" evidence="2">
    <location>
        <begin position="276"/>
        <end position="286"/>
    </location>
</feature>